<dbReference type="Proteomes" id="UP001308776">
    <property type="component" value="Unassembled WGS sequence"/>
</dbReference>
<feature type="transmembrane region" description="Helical" evidence="1">
    <location>
        <begin position="55"/>
        <end position="73"/>
    </location>
</feature>
<gene>
    <name evidence="2" type="ORF">OW717_01975</name>
</gene>
<evidence type="ECO:0000256" key="1">
    <source>
        <dbReference type="SAM" id="Phobius"/>
    </source>
</evidence>
<proteinExistence type="predicted"/>
<reference evidence="2 3" key="1">
    <citation type="submission" date="2022-11" db="EMBL/GenBank/DDBJ databases">
        <title>Comparative genomics analysis of Acidithiobacillus ferriphilus.</title>
        <authorList>
            <person name="Ma L."/>
        </authorList>
    </citation>
    <scope>NUCLEOTIDE SEQUENCE [LARGE SCALE GENOMIC DNA]</scope>
    <source>
        <strain evidence="2 3">DY15</strain>
    </source>
</reference>
<protein>
    <submittedName>
        <fullName evidence="2">Uncharacterized protein</fullName>
    </submittedName>
</protein>
<keyword evidence="1" id="KW-0812">Transmembrane</keyword>
<evidence type="ECO:0000313" key="3">
    <source>
        <dbReference type="Proteomes" id="UP001308776"/>
    </source>
</evidence>
<dbReference type="EMBL" id="JAQGFR010000044">
    <property type="protein sequence ID" value="MEB8512807.1"/>
    <property type="molecule type" value="Genomic_DNA"/>
</dbReference>
<keyword evidence="1" id="KW-1133">Transmembrane helix</keyword>
<organism evidence="2 3">
    <name type="scientific">Acidithiobacillus ferriphilus</name>
    <dbReference type="NCBI Taxonomy" id="1689834"/>
    <lineage>
        <taxon>Bacteria</taxon>
        <taxon>Pseudomonadati</taxon>
        <taxon>Pseudomonadota</taxon>
        <taxon>Acidithiobacillia</taxon>
        <taxon>Acidithiobacillales</taxon>
        <taxon>Acidithiobacillaceae</taxon>
        <taxon>Acidithiobacillus</taxon>
    </lineage>
</organism>
<comment type="caution">
    <text evidence="2">The sequence shown here is derived from an EMBL/GenBank/DDBJ whole genome shotgun (WGS) entry which is preliminary data.</text>
</comment>
<name>A0ABU6FL87_9PROT</name>
<keyword evidence="3" id="KW-1185">Reference proteome</keyword>
<feature type="transmembrane region" description="Helical" evidence="1">
    <location>
        <begin position="85"/>
        <end position="107"/>
    </location>
</feature>
<dbReference type="RefSeq" id="WP_226859697.1">
    <property type="nucleotide sequence ID" value="NZ_JAAZUA010000034.1"/>
</dbReference>
<evidence type="ECO:0000313" key="2">
    <source>
        <dbReference type="EMBL" id="MEB8512807.1"/>
    </source>
</evidence>
<accession>A0ABU6FL87</accession>
<keyword evidence="1" id="KW-0472">Membrane</keyword>
<sequence>MKKIDIKIWFSKVLIRGSVAAIKLGANNYHISVVTQQIIGGGVKMSTVMTKAIKYFLFFSITPAVGVIIYFSFKFFGIDISFKYIIYLLMLVLFVKLIVGGVVVTVLKKDKEE</sequence>